<gene>
    <name evidence="6" type="primary">tssM</name>
    <name evidence="6" type="ORF">J2R62_00205</name>
</gene>
<accession>A0A8I1W6C2</accession>
<feature type="domain" description="Type VI secretion system component TssM1 helical" evidence="5">
    <location>
        <begin position="935"/>
        <end position="998"/>
    </location>
</feature>
<keyword evidence="1" id="KW-0812">Transmembrane</keyword>
<dbReference type="PANTHER" id="PTHR36153">
    <property type="entry name" value="INNER MEMBRANE PROTEIN-RELATED"/>
    <property type="match status" value="1"/>
</dbReference>
<dbReference type="Proteomes" id="UP000664658">
    <property type="component" value="Unassembled WGS sequence"/>
</dbReference>
<feature type="domain" description="IcmF-related" evidence="3">
    <location>
        <begin position="506"/>
        <end position="819"/>
    </location>
</feature>
<dbReference type="NCBIfam" id="TIGR03348">
    <property type="entry name" value="VI_IcmF"/>
    <property type="match status" value="1"/>
</dbReference>
<keyword evidence="1" id="KW-0472">Membrane</keyword>
<dbReference type="EMBL" id="JAFNAA010000001">
    <property type="protein sequence ID" value="MBO1106654.1"/>
    <property type="molecule type" value="Genomic_DNA"/>
</dbReference>
<dbReference type="Pfam" id="PF14331">
    <property type="entry name" value="IcmF-related_N"/>
    <property type="match status" value="1"/>
</dbReference>
<dbReference type="PANTHER" id="PTHR36153:SF5">
    <property type="entry name" value="EXPORTED PROTEIN"/>
    <property type="match status" value="1"/>
</dbReference>
<feature type="transmembrane region" description="Helical" evidence="1">
    <location>
        <begin position="20"/>
        <end position="38"/>
    </location>
</feature>
<feature type="transmembrane region" description="Helical" evidence="1">
    <location>
        <begin position="450"/>
        <end position="471"/>
    </location>
</feature>
<dbReference type="Pfam" id="PF21070">
    <property type="entry name" value="IcmF_helical"/>
    <property type="match status" value="1"/>
</dbReference>
<dbReference type="InterPro" id="IPR048677">
    <property type="entry name" value="TssM1_hel"/>
</dbReference>
<dbReference type="InterPro" id="IPR009612">
    <property type="entry name" value="IcmF-rel"/>
</dbReference>
<evidence type="ECO:0000259" key="4">
    <source>
        <dbReference type="Pfam" id="PF14331"/>
    </source>
</evidence>
<evidence type="ECO:0000256" key="1">
    <source>
        <dbReference type="SAM" id="Phobius"/>
    </source>
</evidence>
<comment type="caution">
    <text evidence="6">The sequence shown here is derived from an EMBL/GenBank/DDBJ whole genome shotgun (WGS) entry which is preliminary data.</text>
</comment>
<dbReference type="AlphaFoldDB" id="A0A8I1W6C2"/>
<evidence type="ECO:0000313" key="7">
    <source>
        <dbReference type="Proteomes" id="UP000664658"/>
    </source>
</evidence>
<organism evidence="6 7">
    <name type="scientific">Plesiomonas shigelloides</name>
    <name type="common">Aeromonas shigelloides</name>
    <dbReference type="NCBI Taxonomy" id="703"/>
    <lineage>
        <taxon>Bacteria</taxon>
        <taxon>Pseudomonadati</taxon>
        <taxon>Pseudomonadota</taxon>
        <taxon>Gammaproteobacteria</taxon>
        <taxon>Enterobacterales</taxon>
        <taxon>Enterobacteriaceae</taxon>
        <taxon>Plesiomonas</taxon>
    </lineage>
</organism>
<sequence length="1165" mass="131995">MFKTFFSLIKQVMSRFRISWMVIGVVLWAVTLMLGWWLGPQLTLGEFKPLAGIWHRVVFTLVWLWLIFGVYSWQIWKKMQQLKAERQEQESAEADPVKPRLDAQQHFLDRWLQALREHLGRGALYAMPWYLVIGLPGSGKSSLIHRANPANKLNPRLEAELRDYAADQQIDCWVGEQAVMLDPDGKLLTQAHSGAQESERADERLWQHALRWLSSNRRRQPLNGLVLTLDLAWLAQAGVAERQAYAQMMRARLQDISLHINTRLPLYITLTKLDMLRGFDVLYQQLDKEARDAVLGVTFSPDSSQGDEWLQELDKFWTQWLDHLNNNLPSMMLDKLDAAQRSTLFAFVRQLAGLKDYVLEVLGDILTDKEQKGLLMRGVYISSVYQQGVPFDAFTQAASNRYQLAEPVHSALRGESNAFFVRSLFADIIFPEAHLAGENRLHTLYRRRRMAIGVGSLSLCCALLIAGWHHFYRVNEAAGHNVLNKAQAFTGTGELTGEQGFGYSQLPRLNLIREATLSFGDYRDKTPLLADLGLYQGDRIGPYVEGTYLQLLNLRFLPAVMQGLLDDLNQAPAGSEQKLAILRVMRMLDDASGRNNALVEQFMAQRWQQAFPGQGQVQEQLMQHLDYALQHTNWYGARQNKDQAAISAFAPFSKPVYAAQRELSKLPMFQRVYQSLVVKANDQLAPDLAIRDEVGPTFDSVFVLRSDDAGTVPRLLTWPGFSEFFLRQDKTLMDLTAMDVWVLGQRQQVSLSSADRKEISRQVNDRYVTDYVNHWQKMLSSLDVQPLSSPEQALNVLAAVIGNDQPFQRVLSALNNNTRIRPLSEEENALAQGIPSRIGRPFINSNAALSGNGEQAPVIQEVNQKLTELYHYLELIVNANDPGQSALKAVQVRLGNKYADPVFALQQYARSLPAPLNRWVGQIAEQSAALVVDMAMSSLNQEWQEQVIQPFTTLLADRYPFDLGADKDAPLSEMERFFAPGGTLDSFYQTNLKPMVDSGLMSSEQGSPLQNELLKQLERASKIRETFFNAQGYLEVQFALEPIELTANKRRSVLNIDGQLLEYAHGRRSKIPLIWPNTMRDGAESKITLVPANRENSPRSESFTGPWAMFRLMQKGELTQVNAGTFDVRFPVDKGAMTYRVYADASHNPFAGGLFNQFRLPESLY</sequence>
<feature type="domain" description="Type VI secretion system IcmF C-terminal" evidence="2">
    <location>
        <begin position="1038"/>
        <end position="1144"/>
    </location>
</feature>
<dbReference type="InterPro" id="IPR053156">
    <property type="entry name" value="T6SS_TssM-like"/>
</dbReference>
<feature type="transmembrane region" description="Helical" evidence="1">
    <location>
        <begin position="53"/>
        <end position="73"/>
    </location>
</feature>
<dbReference type="Pfam" id="PF06761">
    <property type="entry name" value="IcmF-related"/>
    <property type="match status" value="1"/>
</dbReference>
<evidence type="ECO:0000259" key="3">
    <source>
        <dbReference type="Pfam" id="PF06761"/>
    </source>
</evidence>
<evidence type="ECO:0000259" key="5">
    <source>
        <dbReference type="Pfam" id="PF21070"/>
    </source>
</evidence>
<dbReference type="InterPro" id="IPR017731">
    <property type="entry name" value="TssM1-like"/>
</dbReference>
<proteinExistence type="predicted"/>
<dbReference type="Pfam" id="PF06744">
    <property type="entry name" value="IcmF_C"/>
    <property type="match status" value="1"/>
</dbReference>
<evidence type="ECO:0000313" key="6">
    <source>
        <dbReference type="EMBL" id="MBO1106654.1"/>
    </source>
</evidence>
<protein>
    <submittedName>
        <fullName evidence="6">Type VI secretion system membrane subunit TssM</fullName>
    </submittedName>
</protein>
<keyword evidence="1" id="KW-1133">Transmembrane helix</keyword>
<dbReference type="InterPro" id="IPR025743">
    <property type="entry name" value="TssM1_N"/>
</dbReference>
<evidence type="ECO:0000259" key="2">
    <source>
        <dbReference type="Pfam" id="PF06744"/>
    </source>
</evidence>
<name>A0A8I1W6C2_PLESH</name>
<dbReference type="InterPro" id="IPR010623">
    <property type="entry name" value="IcmF_C"/>
</dbReference>
<feature type="domain" description="Type VI secretion system component TssM1 N-terminal" evidence="4">
    <location>
        <begin position="200"/>
        <end position="453"/>
    </location>
</feature>
<reference evidence="6" key="1">
    <citation type="submission" date="2021-03" db="EMBL/GenBank/DDBJ databases">
        <title>Plesiomonas shigelloides zfcc0051, isolated from zebrafish feces.</title>
        <authorList>
            <person name="Vanderhoek Z."/>
            <person name="Gaulke C."/>
        </authorList>
    </citation>
    <scope>NUCLEOTIDE SEQUENCE</scope>
    <source>
        <strain evidence="6">Zfcc0051</strain>
    </source>
</reference>